<dbReference type="InterPro" id="IPR007445">
    <property type="entry name" value="PilO"/>
</dbReference>
<feature type="transmembrane region" description="Helical" evidence="1">
    <location>
        <begin position="37"/>
        <end position="56"/>
    </location>
</feature>
<name>A0A0K6IRQ6_9PROT</name>
<accession>A0A0K6IRQ6</accession>
<keyword evidence="1" id="KW-1133">Transmembrane helix</keyword>
<dbReference type="Proteomes" id="UP000182108">
    <property type="component" value="Unassembled WGS sequence"/>
</dbReference>
<dbReference type="Gene3D" id="3.30.70.60">
    <property type="match status" value="1"/>
</dbReference>
<dbReference type="PANTHER" id="PTHR39555:SF1">
    <property type="entry name" value="TYPE IV PILUS INNER MEMBRANE COMPONENT PILO"/>
    <property type="match status" value="1"/>
</dbReference>
<dbReference type="GO" id="GO:0043107">
    <property type="term" value="P:type IV pilus-dependent motility"/>
    <property type="evidence" value="ECO:0007669"/>
    <property type="project" value="InterPro"/>
</dbReference>
<dbReference type="Pfam" id="PF04350">
    <property type="entry name" value="PilO"/>
    <property type="match status" value="1"/>
</dbReference>
<protein>
    <submittedName>
        <fullName evidence="2">Tfp pilus assembly protein PilO</fullName>
    </submittedName>
</protein>
<sequence length="222" mass="25581">MKVDVRFDLRRDPLRWIRQFRDLDPQDPGRWPPAPQITVMVLLFALIVAGAWWFFWTSQAEELERVKGQEKELRDQWLVKKRQAVNLPEYRAQLRTAEAQFGALLKQLPSKSEMDALLQDVHQFGLKRGLRFELFRPGDEARRDFYVEMPVAIALEGGFHEIAGFLSDVSSMPRVVTFGDIKLAPQKDVGLKFEATLHTYRYLDEEELNAAAPKPAAKGGKK</sequence>
<evidence type="ECO:0000313" key="3">
    <source>
        <dbReference type="Proteomes" id="UP000182108"/>
    </source>
</evidence>
<dbReference type="PANTHER" id="PTHR39555">
    <property type="entry name" value="FIMBRIAL ASSEMBLY PROTEIN PILO-LIKE PROTEIN-RELATED"/>
    <property type="match status" value="1"/>
</dbReference>
<evidence type="ECO:0000256" key="1">
    <source>
        <dbReference type="SAM" id="Phobius"/>
    </source>
</evidence>
<evidence type="ECO:0000313" key="2">
    <source>
        <dbReference type="EMBL" id="CUB05773.1"/>
    </source>
</evidence>
<dbReference type="AlphaFoldDB" id="A0A0K6IRQ6"/>
<reference evidence="3" key="1">
    <citation type="submission" date="2015-08" db="EMBL/GenBank/DDBJ databases">
        <authorList>
            <person name="Babu N.S."/>
            <person name="Beckwith C.J."/>
            <person name="Beseler K.G."/>
            <person name="Brison A."/>
            <person name="Carone J.V."/>
            <person name="Caskin T.P."/>
            <person name="Diamond M."/>
            <person name="Durham M.E."/>
            <person name="Foxe J.M."/>
            <person name="Go M."/>
            <person name="Henderson B.A."/>
            <person name="Jones I.B."/>
            <person name="McGettigan J.A."/>
            <person name="Micheletti S.J."/>
            <person name="Nasrallah M.E."/>
            <person name="Ortiz D."/>
            <person name="Piller C.R."/>
            <person name="Privatt S.R."/>
            <person name="Schneider S.L."/>
            <person name="Sharp S."/>
            <person name="Smith T.C."/>
            <person name="Stanton J.D."/>
            <person name="Ullery H.E."/>
            <person name="Wilson R.J."/>
            <person name="Serrano M.G."/>
            <person name="Buck G."/>
            <person name="Lee V."/>
            <person name="Wang Y."/>
            <person name="Carvalho R."/>
            <person name="Voegtly L."/>
            <person name="Shi R."/>
            <person name="Duckworth R."/>
            <person name="Johnson A."/>
            <person name="Loviza R."/>
            <person name="Walstead R."/>
            <person name="Shah Z."/>
            <person name="Kiflezghi M."/>
            <person name="Wade K."/>
            <person name="Ball S.L."/>
            <person name="Bradley K.W."/>
            <person name="Asai D.J."/>
            <person name="Bowman C.A."/>
            <person name="Russell D.A."/>
            <person name="Pope W.H."/>
            <person name="Jacobs-Sera D."/>
            <person name="Hendrix R.W."/>
            <person name="Hatfull G.F."/>
        </authorList>
    </citation>
    <scope>NUCLEOTIDE SEQUENCE [LARGE SCALE GENOMIC DNA]</scope>
    <source>
        <strain evidence="3">JCM 19170</strain>
    </source>
</reference>
<keyword evidence="3" id="KW-1185">Reference proteome</keyword>
<dbReference type="PIRSF" id="PIRSF016482">
    <property type="entry name" value="PilO"/>
    <property type="match status" value="1"/>
</dbReference>
<dbReference type="Gene3D" id="1.10.287.540">
    <property type="entry name" value="Helix hairpin bin"/>
    <property type="match status" value="1"/>
</dbReference>
<dbReference type="OrthoDB" id="9802133at2"/>
<gene>
    <name evidence="2" type="ORF">Ga0061068_102136</name>
</gene>
<dbReference type="GO" id="GO:0043683">
    <property type="term" value="P:type IV pilus assembly"/>
    <property type="evidence" value="ECO:0007669"/>
    <property type="project" value="InterPro"/>
</dbReference>
<keyword evidence="1" id="KW-0472">Membrane</keyword>
<dbReference type="EMBL" id="CYHH01000002">
    <property type="protein sequence ID" value="CUB05773.1"/>
    <property type="molecule type" value="Genomic_DNA"/>
</dbReference>
<dbReference type="InterPro" id="IPR014717">
    <property type="entry name" value="Transl_elong_EF1B/ribsomal_bS6"/>
</dbReference>
<proteinExistence type="predicted"/>
<keyword evidence="1" id="KW-0812">Transmembrane</keyword>
<dbReference type="RefSeq" id="WP_055422857.1">
    <property type="nucleotide sequence ID" value="NZ_CYHH01000002.1"/>
</dbReference>
<organism evidence="2 3">
    <name type="scientific">Tepidiphilus thermophilus</name>
    <dbReference type="NCBI Taxonomy" id="876478"/>
    <lineage>
        <taxon>Bacteria</taxon>
        <taxon>Pseudomonadati</taxon>
        <taxon>Pseudomonadota</taxon>
        <taxon>Hydrogenophilia</taxon>
        <taxon>Hydrogenophilales</taxon>
        <taxon>Hydrogenophilaceae</taxon>
        <taxon>Tepidiphilus</taxon>
    </lineage>
</organism>